<evidence type="ECO:0000313" key="2">
    <source>
        <dbReference type="Proteomes" id="UP000325598"/>
    </source>
</evidence>
<keyword evidence="2" id="KW-1185">Reference proteome</keyword>
<reference evidence="1 2" key="1">
    <citation type="submission" date="2019-10" db="EMBL/GenBank/DDBJ databases">
        <title>Whole genome shotgun sequence of Streptomyces angustmyceticus NBRC 3934.</title>
        <authorList>
            <person name="Hosoyama A."/>
            <person name="Ichikawa N."/>
            <person name="Kimura A."/>
            <person name="Kitahashi Y."/>
            <person name="Komaki H."/>
            <person name="Uohara A."/>
        </authorList>
    </citation>
    <scope>NUCLEOTIDE SEQUENCE [LARGE SCALE GENOMIC DNA]</scope>
    <source>
        <strain evidence="1 2">NBRC 3934</strain>
    </source>
</reference>
<comment type="caution">
    <text evidence="1">The sequence shown here is derived from an EMBL/GenBank/DDBJ whole genome shotgun (WGS) entry which is preliminary data.</text>
</comment>
<proteinExistence type="predicted"/>
<dbReference type="EMBL" id="BLAG01000020">
    <property type="protein sequence ID" value="GES33579.1"/>
    <property type="molecule type" value="Genomic_DNA"/>
</dbReference>
<name>A0A5J4LQ07_9ACTN</name>
<gene>
    <name evidence="1" type="ORF">San01_60670</name>
</gene>
<organism evidence="1 2">
    <name type="scientific">Streptomyces angustmyceticus</name>
    <dbReference type="NCBI Taxonomy" id="285578"/>
    <lineage>
        <taxon>Bacteria</taxon>
        <taxon>Bacillati</taxon>
        <taxon>Actinomycetota</taxon>
        <taxon>Actinomycetes</taxon>
        <taxon>Kitasatosporales</taxon>
        <taxon>Streptomycetaceae</taxon>
        <taxon>Streptomyces</taxon>
    </lineage>
</organism>
<accession>A0A5J4LQ07</accession>
<protein>
    <submittedName>
        <fullName evidence="1">Uncharacterized protein</fullName>
    </submittedName>
</protein>
<evidence type="ECO:0000313" key="1">
    <source>
        <dbReference type="EMBL" id="GES33579.1"/>
    </source>
</evidence>
<dbReference type="AlphaFoldDB" id="A0A5J4LQ07"/>
<dbReference type="Proteomes" id="UP000325598">
    <property type="component" value="Unassembled WGS sequence"/>
</dbReference>
<sequence length="79" mass="8368">MLSKGVLAALVSRNTLRIHADHVEVVCNCTCSTCKAGTTMVCMSAYESTDTPVAISVIVAPVDGEDVEEPLCDKGNLPW</sequence>